<proteinExistence type="predicted"/>
<feature type="region of interest" description="Disordered" evidence="1">
    <location>
        <begin position="1"/>
        <end position="37"/>
    </location>
</feature>
<dbReference type="GO" id="GO:0005524">
    <property type="term" value="F:ATP binding"/>
    <property type="evidence" value="ECO:0007669"/>
    <property type="project" value="UniProtKB-KW"/>
</dbReference>
<dbReference type="RefSeq" id="WP_398718274.1">
    <property type="nucleotide sequence ID" value="NZ_JBIRWE010000004.1"/>
</dbReference>
<dbReference type="CDD" id="cd00267">
    <property type="entry name" value="ABC_ATPase"/>
    <property type="match status" value="1"/>
</dbReference>
<accession>A0ABW7UQ67</accession>
<protein>
    <submittedName>
        <fullName evidence="2">ABC transporter ATP-binding protein</fullName>
    </submittedName>
</protein>
<evidence type="ECO:0000256" key="1">
    <source>
        <dbReference type="SAM" id="MobiDB-lite"/>
    </source>
</evidence>
<keyword evidence="3" id="KW-1185">Reference proteome</keyword>
<dbReference type="EMBL" id="JBIRWE010000004">
    <property type="protein sequence ID" value="MFI1964766.1"/>
    <property type="molecule type" value="Genomic_DNA"/>
</dbReference>
<dbReference type="SUPFAM" id="SSF52540">
    <property type="entry name" value="P-loop containing nucleoside triphosphate hydrolases"/>
    <property type="match status" value="1"/>
</dbReference>
<dbReference type="Gene3D" id="3.40.50.300">
    <property type="entry name" value="P-loop containing nucleotide triphosphate hydrolases"/>
    <property type="match status" value="1"/>
</dbReference>
<organism evidence="2 3">
    <name type="scientific">Streptomyces pathocidini</name>
    <dbReference type="NCBI Taxonomy" id="1650571"/>
    <lineage>
        <taxon>Bacteria</taxon>
        <taxon>Bacillati</taxon>
        <taxon>Actinomycetota</taxon>
        <taxon>Actinomycetes</taxon>
        <taxon>Kitasatosporales</taxon>
        <taxon>Streptomycetaceae</taxon>
        <taxon>Streptomyces</taxon>
    </lineage>
</organism>
<sequence>MATATRRSVTVRGADSARLPVPNSGGAERSERPPAPEAELLAVIGPAGPGRSALLEALGERRWARARAAGPSPREPRVPEMPQESRVPETPQASRVSCGSRESHVSHASYANRRVAAVRLREPLGSEPAARADQLLLALGLTLADEPDAVLVDSADEGLDTPARDRVWSRLRRIAESGVTVVAACESAETAGTHAHRTVLMPYGDG</sequence>
<dbReference type="Proteomes" id="UP001611548">
    <property type="component" value="Unassembled WGS sequence"/>
</dbReference>
<keyword evidence="2" id="KW-0067">ATP-binding</keyword>
<name>A0ABW7UQ67_9ACTN</name>
<keyword evidence="2" id="KW-0547">Nucleotide-binding</keyword>
<evidence type="ECO:0000313" key="2">
    <source>
        <dbReference type="EMBL" id="MFI1964766.1"/>
    </source>
</evidence>
<evidence type="ECO:0000313" key="3">
    <source>
        <dbReference type="Proteomes" id="UP001611548"/>
    </source>
</evidence>
<reference evidence="2 3" key="1">
    <citation type="submission" date="2024-10" db="EMBL/GenBank/DDBJ databases">
        <title>The Natural Products Discovery Center: Release of the First 8490 Sequenced Strains for Exploring Actinobacteria Biosynthetic Diversity.</title>
        <authorList>
            <person name="Kalkreuter E."/>
            <person name="Kautsar S.A."/>
            <person name="Yang D."/>
            <person name="Bader C.D."/>
            <person name="Teijaro C.N."/>
            <person name="Fluegel L."/>
            <person name="Davis C.M."/>
            <person name="Simpson J.R."/>
            <person name="Lauterbach L."/>
            <person name="Steele A.D."/>
            <person name="Gui C."/>
            <person name="Meng S."/>
            <person name="Li G."/>
            <person name="Viehrig K."/>
            <person name="Ye F."/>
            <person name="Su P."/>
            <person name="Kiefer A.F."/>
            <person name="Nichols A."/>
            <person name="Cepeda A.J."/>
            <person name="Yan W."/>
            <person name="Fan B."/>
            <person name="Jiang Y."/>
            <person name="Adhikari A."/>
            <person name="Zheng C.-J."/>
            <person name="Schuster L."/>
            <person name="Cowan T.M."/>
            <person name="Smanski M.J."/>
            <person name="Chevrette M.G."/>
            <person name="De Carvalho L.P.S."/>
            <person name="Shen B."/>
        </authorList>
    </citation>
    <scope>NUCLEOTIDE SEQUENCE [LARGE SCALE GENOMIC DNA]</scope>
    <source>
        <strain evidence="2 3">NPDC020327</strain>
    </source>
</reference>
<gene>
    <name evidence="2" type="ORF">ACH429_11695</name>
</gene>
<dbReference type="InterPro" id="IPR027417">
    <property type="entry name" value="P-loop_NTPase"/>
</dbReference>
<comment type="caution">
    <text evidence="2">The sequence shown here is derived from an EMBL/GenBank/DDBJ whole genome shotgun (WGS) entry which is preliminary data.</text>
</comment>
<feature type="region of interest" description="Disordered" evidence="1">
    <location>
        <begin position="65"/>
        <end position="105"/>
    </location>
</feature>